<evidence type="ECO:0000256" key="2">
    <source>
        <dbReference type="ARBA" id="ARBA00022692"/>
    </source>
</evidence>
<evidence type="ECO:0000256" key="6">
    <source>
        <dbReference type="SAM" id="Phobius"/>
    </source>
</evidence>
<dbReference type="VEuPathDB" id="CryptoDB:ChTU502y2012_407g0045"/>
<dbReference type="PANTHER" id="PTHR11814">
    <property type="entry name" value="SULFATE TRANSPORTER"/>
    <property type="match status" value="1"/>
</dbReference>
<dbReference type="Proteomes" id="UP000199752">
    <property type="component" value="Chromosome 7"/>
</dbReference>
<dbReference type="InterPro" id="IPR002645">
    <property type="entry name" value="STAS_dom"/>
</dbReference>
<name>A0A0S4TJ88_CRYHO</name>
<sequence length="912" mass="102694">MDENNKKIINDTETKHKSGLTKEWDEFLTLYQHRNEEINNDFKLHSRFHRRSKSGWRSFLSIIIKSIRSFFQNESLIGIKYLKQAKWTWPNVICDFFCGLAEAALSIPQGLSYSSLANVVPSMGLCNGILQPIIYLFIGSSLYISIGVNSVESIVAGTAIDTLIGNRAPLDVRSEVCSVVIFFHGISCCLLRIFGLAHFVDFLSDSVLQGFLSGVACSIIIKELPFMLAIEPPNTNCVPIKAFFLLLDKLSNTNWHATIFSISTIFFLEAILWVKNIFKTNFPFPSQLVVIIMANVASAFASPDIPIIGKIPKSSLLIPNNIIWTQPSGTFPQPSGISSLPFFARAWIAALPLTFISFFTHYSAAQSMEIRAHKLPETPKESESNLKEMNVQNEKDGARLINYRKQNGERNIHTVSTSFQFSGQVISETKTSPETDQRKCTQSSLEISKGDLDSVDDLNSSLSLSSFQSLASPTSSKSSSIILDKERRVSLSIRFDSKSSIPNPITTINNKPHSHDSENEDCQGFMLNTNSSNNISETSHKFSFESSSLDENNVEKIKETEAIIKNYQPSKKKYIEPRFLFSVGTEILVLGVINIVGAFFNCLPGAASLARTNLNFTLGVKSPLHNIAYSMGVLLVAMFLLEYIRFLPEAVLGAIISQAMIRMVNIKYFIKLLKMRSIDSIFWMIAFIGTVTAGITYGIIFALTSSVIYLIKFLYRPKFEILGKLPGTLIFKSLDKFPQAVQLPYVRIARFEGPLTFINAERFVKNLEEMVEVWLDEDLRISNKNYQEDSIDEYLTKNQYFPNFTNSINFGERIPTIIQDLNENHVERIIIIDACMINEIDYSALQVLQRFNNKTKKLNIQLWFASFSHPNSSFLLRSGFYDIIPLVHCFVDLSEAVAAAQICIGQRYSNSI</sequence>
<dbReference type="VEuPathDB" id="CryptoDB:Chro.70021"/>
<dbReference type="SUPFAM" id="SSF52091">
    <property type="entry name" value="SpoIIaa-like"/>
    <property type="match status" value="1"/>
</dbReference>
<feature type="transmembrane region" description="Helical" evidence="6">
    <location>
        <begin position="342"/>
        <end position="364"/>
    </location>
</feature>
<dbReference type="AlphaFoldDB" id="A0A0S4TJ88"/>
<feature type="transmembrane region" description="Helical" evidence="6">
    <location>
        <begin position="627"/>
        <end position="644"/>
    </location>
</feature>
<protein>
    <recommendedName>
        <fullName evidence="7">STAS domain-containing protein</fullName>
    </recommendedName>
</protein>
<dbReference type="Pfam" id="PF01740">
    <property type="entry name" value="STAS"/>
    <property type="match status" value="1"/>
</dbReference>
<dbReference type="VEuPathDB" id="CryptoDB:GY17_00003242"/>
<proteinExistence type="predicted"/>
<keyword evidence="2 6" id="KW-0812">Transmembrane</keyword>
<dbReference type="Gene3D" id="3.30.750.24">
    <property type="entry name" value="STAS domain"/>
    <property type="match status" value="1"/>
</dbReference>
<reference evidence="8" key="1">
    <citation type="submission" date="2015-08" db="EMBL/GenBank/DDBJ databases">
        <authorList>
            <person name="Babu N.S."/>
            <person name="Beckwith C.J."/>
            <person name="Beseler K.G."/>
            <person name="Brison A."/>
            <person name="Carone J.V."/>
            <person name="Caskin T.P."/>
            <person name="Diamond M."/>
            <person name="Durham M.E."/>
            <person name="Foxe J.M."/>
            <person name="Go M."/>
            <person name="Henderson B.A."/>
            <person name="Jones I.B."/>
            <person name="McGettigan J.A."/>
            <person name="Micheletti S.J."/>
            <person name="Nasrallah M.E."/>
            <person name="Ortiz D."/>
            <person name="Piller C.R."/>
            <person name="Privatt S.R."/>
            <person name="Schneider S.L."/>
            <person name="Sharp S."/>
            <person name="Smith T.C."/>
            <person name="Stanton J.D."/>
            <person name="Ullery H.E."/>
            <person name="Wilson R.J."/>
            <person name="Serrano M.G."/>
            <person name="Buck G."/>
            <person name="Lee V."/>
            <person name="Wang Y."/>
            <person name="Carvalho R."/>
            <person name="Voegtly L."/>
            <person name="Shi R."/>
            <person name="Duckworth R."/>
            <person name="Johnson A."/>
            <person name="Loviza R."/>
            <person name="Walstead R."/>
            <person name="Shah Z."/>
            <person name="Kiflezghi M."/>
            <person name="Wade K."/>
            <person name="Ball S.L."/>
            <person name="Bradley K.W."/>
            <person name="Asai D.J."/>
            <person name="Bowman C.A."/>
            <person name="Russell D.A."/>
            <person name="Pope W.H."/>
            <person name="Jacobs-Sera D."/>
            <person name="Hendrix R.W."/>
            <person name="Hatfull G.F."/>
        </authorList>
    </citation>
    <scope>NUCLEOTIDE SEQUENCE [LARGE SCALE GENOMIC DNA]</scope>
</reference>
<dbReference type="GO" id="GO:0016020">
    <property type="term" value="C:membrane"/>
    <property type="evidence" value="ECO:0007669"/>
    <property type="project" value="UniProtKB-SubCell"/>
</dbReference>
<evidence type="ECO:0000256" key="4">
    <source>
        <dbReference type="ARBA" id="ARBA00023136"/>
    </source>
</evidence>
<feature type="domain" description="STAS" evidence="7">
    <location>
        <begin position="736"/>
        <end position="900"/>
    </location>
</feature>
<evidence type="ECO:0000256" key="5">
    <source>
        <dbReference type="SAM" id="MobiDB-lite"/>
    </source>
</evidence>
<keyword evidence="3 6" id="KW-1133">Transmembrane helix</keyword>
<comment type="subcellular location">
    <subcellularLocation>
        <location evidence="1">Membrane</location>
        <topology evidence="1">Multi-pass membrane protein</topology>
    </subcellularLocation>
</comment>
<feature type="transmembrane region" description="Helical" evidence="6">
    <location>
        <begin position="176"/>
        <end position="200"/>
    </location>
</feature>
<feature type="transmembrane region" description="Helical" evidence="6">
    <location>
        <begin position="286"/>
        <end position="308"/>
    </location>
</feature>
<dbReference type="InterPro" id="IPR036513">
    <property type="entry name" value="STAS_dom_sf"/>
</dbReference>
<dbReference type="EMBL" id="LN877953">
    <property type="protein sequence ID" value="CUV06985.1"/>
    <property type="molecule type" value="Genomic_DNA"/>
</dbReference>
<feature type="region of interest" description="Disordered" evidence="5">
    <location>
        <begin position="425"/>
        <end position="444"/>
    </location>
</feature>
<evidence type="ECO:0000313" key="8">
    <source>
        <dbReference type="EMBL" id="CUV06985.1"/>
    </source>
</evidence>
<feature type="transmembrane region" description="Helical" evidence="6">
    <location>
        <begin position="579"/>
        <end position="607"/>
    </location>
</feature>
<dbReference type="VEuPathDB" id="CryptoDB:CHUDEA7_90"/>
<gene>
    <name evidence="8" type="ORF">CHUDEA7_90</name>
</gene>
<dbReference type="GO" id="GO:0055085">
    <property type="term" value="P:transmembrane transport"/>
    <property type="evidence" value="ECO:0007669"/>
    <property type="project" value="InterPro"/>
</dbReference>
<dbReference type="InterPro" id="IPR001902">
    <property type="entry name" value="SLC26A/SulP_fam"/>
</dbReference>
<feature type="transmembrane region" description="Helical" evidence="6">
    <location>
        <begin position="682"/>
        <end position="711"/>
    </location>
</feature>
<evidence type="ECO:0000256" key="1">
    <source>
        <dbReference type="ARBA" id="ARBA00004141"/>
    </source>
</evidence>
<dbReference type="InterPro" id="IPR011547">
    <property type="entry name" value="SLC26A/SulP_dom"/>
</dbReference>
<accession>A0A0S4TJ88</accession>
<feature type="transmembrane region" description="Helical" evidence="6">
    <location>
        <begin position="255"/>
        <end position="274"/>
    </location>
</feature>
<dbReference type="CDD" id="cd07042">
    <property type="entry name" value="STAS_SulP_like_sulfate_transporter"/>
    <property type="match status" value="1"/>
</dbReference>
<keyword evidence="4 6" id="KW-0472">Membrane</keyword>
<evidence type="ECO:0000259" key="7">
    <source>
        <dbReference type="PROSITE" id="PS50801"/>
    </source>
</evidence>
<evidence type="ECO:0000256" key="3">
    <source>
        <dbReference type="ARBA" id="ARBA00022989"/>
    </source>
</evidence>
<organism evidence="8">
    <name type="scientific">Cryptosporidium hominis</name>
    <dbReference type="NCBI Taxonomy" id="237895"/>
    <lineage>
        <taxon>Eukaryota</taxon>
        <taxon>Sar</taxon>
        <taxon>Alveolata</taxon>
        <taxon>Apicomplexa</taxon>
        <taxon>Conoidasida</taxon>
        <taxon>Coccidia</taxon>
        <taxon>Eucoccidiorida</taxon>
        <taxon>Eimeriorina</taxon>
        <taxon>Cryptosporidiidae</taxon>
        <taxon>Cryptosporidium</taxon>
    </lineage>
</organism>
<dbReference type="PROSITE" id="PS50801">
    <property type="entry name" value="STAS"/>
    <property type="match status" value="1"/>
</dbReference>
<dbReference type="Pfam" id="PF00916">
    <property type="entry name" value="Sulfate_transp"/>
    <property type="match status" value="2"/>
</dbReference>